<sequence>MQLDDKLQQTEQQTQETPLDTTDGEAIMSDNKEANSNKNDNVINMEAVAPTGNEEDCTIIN</sequence>
<evidence type="ECO:0000313" key="2">
    <source>
        <dbReference type="EMBL" id="TGZ47288.1"/>
    </source>
</evidence>
<protein>
    <submittedName>
        <fullName evidence="2">Transcriptional regulator atrx</fullName>
    </submittedName>
</protein>
<reference evidence="2 3" key="1">
    <citation type="journal article" date="2019" name="Philos. Trans. R. Soc. Lond., B, Biol. Sci.">
        <title>Ant behaviour and brain gene expression of defending hosts depend on the ecological success of the intruding social parasite.</title>
        <authorList>
            <person name="Kaur R."/>
            <person name="Stoldt M."/>
            <person name="Jongepier E."/>
            <person name="Feldmeyer B."/>
            <person name="Menzel F."/>
            <person name="Bornberg-Bauer E."/>
            <person name="Foitzik S."/>
        </authorList>
    </citation>
    <scope>NUCLEOTIDE SEQUENCE [LARGE SCALE GENOMIC DNA]</scope>
    <source>
        <tissue evidence="2">Whole body</tissue>
    </source>
</reference>
<accession>A0A4S2KHX8</accession>
<evidence type="ECO:0000256" key="1">
    <source>
        <dbReference type="SAM" id="MobiDB-lite"/>
    </source>
</evidence>
<dbReference type="Proteomes" id="UP000310200">
    <property type="component" value="Unassembled WGS sequence"/>
</dbReference>
<comment type="caution">
    <text evidence="2">The sequence shown here is derived from an EMBL/GenBank/DDBJ whole genome shotgun (WGS) entry which is preliminary data.</text>
</comment>
<proteinExistence type="predicted"/>
<keyword evidence="3" id="KW-1185">Reference proteome</keyword>
<dbReference type="AlphaFoldDB" id="A0A4S2KHX8"/>
<gene>
    <name evidence="2" type="ORF">DBV15_04195</name>
</gene>
<dbReference type="EMBL" id="QBLH01002734">
    <property type="protein sequence ID" value="TGZ47288.1"/>
    <property type="molecule type" value="Genomic_DNA"/>
</dbReference>
<name>A0A4S2KHX8_9HYME</name>
<evidence type="ECO:0000313" key="3">
    <source>
        <dbReference type="Proteomes" id="UP000310200"/>
    </source>
</evidence>
<organism evidence="2 3">
    <name type="scientific">Temnothorax longispinosus</name>
    <dbReference type="NCBI Taxonomy" id="300112"/>
    <lineage>
        <taxon>Eukaryota</taxon>
        <taxon>Metazoa</taxon>
        <taxon>Ecdysozoa</taxon>
        <taxon>Arthropoda</taxon>
        <taxon>Hexapoda</taxon>
        <taxon>Insecta</taxon>
        <taxon>Pterygota</taxon>
        <taxon>Neoptera</taxon>
        <taxon>Endopterygota</taxon>
        <taxon>Hymenoptera</taxon>
        <taxon>Apocrita</taxon>
        <taxon>Aculeata</taxon>
        <taxon>Formicoidea</taxon>
        <taxon>Formicidae</taxon>
        <taxon>Myrmicinae</taxon>
        <taxon>Temnothorax</taxon>
    </lineage>
</organism>
<feature type="compositionally biased region" description="Low complexity" evidence="1">
    <location>
        <begin position="9"/>
        <end position="21"/>
    </location>
</feature>
<feature type="region of interest" description="Disordered" evidence="1">
    <location>
        <begin position="1"/>
        <end position="25"/>
    </location>
</feature>